<accession>E9HAR6</accession>
<organism evidence="1 2">
    <name type="scientific">Daphnia pulex</name>
    <name type="common">Water flea</name>
    <dbReference type="NCBI Taxonomy" id="6669"/>
    <lineage>
        <taxon>Eukaryota</taxon>
        <taxon>Metazoa</taxon>
        <taxon>Ecdysozoa</taxon>
        <taxon>Arthropoda</taxon>
        <taxon>Crustacea</taxon>
        <taxon>Branchiopoda</taxon>
        <taxon>Diplostraca</taxon>
        <taxon>Cladocera</taxon>
        <taxon>Anomopoda</taxon>
        <taxon>Daphniidae</taxon>
        <taxon>Daphnia</taxon>
    </lineage>
</organism>
<dbReference type="EMBL" id="GL732613">
    <property type="protein sequence ID" value="EFX71074.1"/>
    <property type="molecule type" value="Genomic_DNA"/>
</dbReference>
<protein>
    <submittedName>
        <fullName evidence="1">Uncharacterized protein</fullName>
    </submittedName>
</protein>
<keyword evidence="2" id="KW-1185">Reference proteome</keyword>
<dbReference type="Proteomes" id="UP000000305">
    <property type="component" value="Unassembled WGS sequence"/>
</dbReference>
<name>E9HAR6_DAPPU</name>
<evidence type="ECO:0000313" key="2">
    <source>
        <dbReference type="Proteomes" id="UP000000305"/>
    </source>
</evidence>
<dbReference type="AlphaFoldDB" id="E9HAR6"/>
<proteinExistence type="predicted"/>
<evidence type="ECO:0000313" key="1">
    <source>
        <dbReference type="EMBL" id="EFX71074.1"/>
    </source>
</evidence>
<dbReference type="KEGG" id="dpx:DAPPUDRAFT_309209"/>
<dbReference type="InParanoid" id="E9HAR6"/>
<dbReference type="HOGENOM" id="CLU_1983828_0_0_1"/>
<sequence length="126" mass="14595">MGSASLFASRRWSSPALKGHLNLLPRLVIEARKTFRPTARFFQNVAVHVPERASKDENGQSTFMKKSFLQEYPQKKLDCLIAELKLNTHYWGPYTSTLDRNQQSRKINPCSLCREKEMRECFTSAQ</sequence>
<gene>
    <name evidence="1" type="ORF">DAPPUDRAFT_309209</name>
</gene>
<reference evidence="1 2" key="1">
    <citation type="journal article" date="2011" name="Science">
        <title>The ecoresponsive genome of Daphnia pulex.</title>
        <authorList>
            <person name="Colbourne J.K."/>
            <person name="Pfrender M.E."/>
            <person name="Gilbert D."/>
            <person name="Thomas W.K."/>
            <person name="Tucker A."/>
            <person name="Oakley T.H."/>
            <person name="Tokishita S."/>
            <person name="Aerts A."/>
            <person name="Arnold G.J."/>
            <person name="Basu M.K."/>
            <person name="Bauer D.J."/>
            <person name="Caceres C.E."/>
            <person name="Carmel L."/>
            <person name="Casola C."/>
            <person name="Choi J.H."/>
            <person name="Detter J.C."/>
            <person name="Dong Q."/>
            <person name="Dusheyko S."/>
            <person name="Eads B.D."/>
            <person name="Frohlich T."/>
            <person name="Geiler-Samerotte K.A."/>
            <person name="Gerlach D."/>
            <person name="Hatcher P."/>
            <person name="Jogdeo S."/>
            <person name="Krijgsveld J."/>
            <person name="Kriventseva E.V."/>
            <person name="Kultz D."/>
            <person name="Laforsch C."/>
            <person name="Lindquist E."/>
            <person name="Lopez J."/>
            <person name="Manak J.R."/>
            <person name="Muller J."/>
            <person name="Pangilinan J."/>
            <person name="Patwardhan R.P."/>
            <person name="Pitluck S."/>
            <person name="Pritham E.J."/>
            <person name="Rechtsteiner A."/>
            <person name="Rho M."/>
            <person name="Rogozin I.B."/>
            <person name="Sakarya O."/>
            <person name="Salamov A."/>
            <person name="Schaack S."/>
            <person name="Shapiro H."/>
            <person name="Shiga Y."/>
            <person name="Skalitzky C."/>
            <person name="Smith Z."/>
            <person name="Souvorov A."/>
            <person name="Sung W."/>
            <person name="Tang Z."/>
            <person name="Tsuchiya D."/>
            <person name="Tu H."/>
            <person name="Vos H."/>
            <person name="Wang M."/>
            <person name="Wolf Y.I."/>
            <person name="Yamagata H."/>
            <person name="Yamada T."/>
            <person name="Ye Y."/>
            <person name="Shaw J.R."/>
            <person name="Andrews J."/>
            <person name="Crease T.J."/>
            <person name="Tang H."/>
            <person name="Lucas S.M."/>
            <person name="Robertson H.M."/>
            <person name="Bork P."/>
            <person name="Koonin E.V."/>
            <person name="Zdobnov E.M."/>
            <person name="Grigoriev I.V."/>
            <person name="Lynch M."/>
            <person name="Boore J.L."/>
        </authorList>
    </citation>
    <scope>NUCLEOTIDE SEQUENCE [LARGE SCALE GENOMIC DNA]</scope>
</reference>